<dbReference type="Proteomes" id="UP001281410">
    <property type="component" value="Unassembled WGS sequence"/>
</dbReference>
<evidence type="ECO:0000313" key="3">
    <source>
        <dbReference type="EMBL" id="KAK3184596.1"/>
    </source>
</evidence>
<evidence type="ECO:0000256" key="1">
    <source>
        <dbReference type="SAM" id="Phobius"/>
    </source>
</evidence>
<accession>A0AAD9ZLV8</accession>
<dbReference type="InterPro" id="IPR026961">
    <property type="entry name" value="PGG_dom"/>
</dbReference>
<reference evidence="3" key="1">
    <citation type="journal article" date="2023" name="Plant J.">
        <title>Genome sequences and population genomics provide insights into the demographic history, inbreeding, and mutation load of two 'living fossil' tree species of Dipteronia.</title>
        <authorList>
            <person name="Feng Y."/>
            <person name="Comes H.P."/>
            <person name="Chen J."/>
            <person name="Zhu S."/>
            <person name="Lu R."/>
            <person name="Zhang X."/>
            <person name="Li P."/>
            <person name="Qiu J."/>
            <person name="Olsen K.M."/>
            <person name="Qiu Y."/>
        </authorList>
    </citation>
    <scope>NUCLEOTIDE SEQUENCE</scope>
    <source>
        <strain evidence="3">NBL</strain>
    </source>
</reference>
<sequence length="211" mass="23171">MSHIKIKPPVQKQDLNSTINYLFVVAALVVGAAFAGAIQIPYESGNGSSSTNDVGIAPAANSGSSAEKKKDLLSDYLLGNIITMNLSNTAAFSLFLALLIDTNLASILVSVSFLLLELALLTMAATFANAMLLRLKIFGDDQGYRSLVKTIVIFQDIQNSLVIISLLVFTLGRETFALIIYFILFCFYFPLYRLWRISSLDLVVNRVELLY</sequence>
<protein>
    <recommendedName>
        <fullName evidence="2">PGG domain-containing protein</fullName>
    </recommendedName>
</protein>
<proteinExistence type="predicted"/>
<dbReference type="AlphaFoldDB" id="A0AAD9ZLV8"/>
<keyword evidence="1" id="KW-0472">Membrane</keyword>
<name>A0AAD9ZLV8_9ROSI</name>
<evidence type="ECO:0000259" key="2">
    <source>
        <dbReference type="Pfam" id="PF13962"/>
    </source>
</evidence>
<dbReference type="EMBL" id="JANJYJ010000010">
    <property type="protein sequence ID" value="KAK3184596.1"/>
    <property type="molecule type" value="Genomic_DNA"/>
</dbReference>
<feature type="domain" description="PGG" evidence="2">
    <location>
        <begin position="13"/>
        <end position="131"/>
    </location>
</feature>
<comment type="caution">
    <text evidence="3">The sequence shown here is derived from an EMBL/GenBank/DDBJ whole genome shotgun (WGS) entry which is preliminary data.</text>
</comment>
<feature type="transmembrane region" description="Helical" evidence="1">
    <location>
        <begin position="147"/>
        <end position="169"/>
    </location>
</feature>
<keyword evidence="1" id="KW-1133">Transmembrane helix</keyword>
<gene>
    <name evidence="3" type="ORF">Dsin_031882</name>
</gene>
<feature type="transmembrane region" description="Helical" evidence="1">
    <location>
        <begin position="107"/>
        <end position="127"/>
    </location>
</feature>
<feature type="transmembrane region" description="Helical" evidence="1">
    <location>
        <begin position="176"/>
        <end position="195"/>
    </location>
</feature>
<feature type="transmembrane region" description="Helical" evidence="1">
    <location>
        <begin position="77"/>
        <end position="100"/>
    </location>
</feature>
<evidence type="ECO:0000313" key="4">
    <source>
        <dbReference type="Proteomes" id="UP001281410"/>
    </source>
</evidence>
<keyword evidence="1" id="KW-0812">Transmembrane</keyword>
<feature type="transmembrane region" description="Helical" evidence="1">
    <location>
        <begin position="21"/>
        <end position="42"/>
    </location>
</feature>
<organism evidence="3 4">
    <name type="scientific">Dipteronia sinensis</name>
    <dbReference type="NCBI Taxonomy" id="43782"/>
    <lineage>
        <taxon>Eukaryota</taxon>
        <taxon>Viridiplantae</taxon>
        <taxon>Streptophyta</taxon>
        <taxon>Embryophyta</taxon>
        <taxon>Tracheophyta</taxon>
        <taxon>Spermatophyta</taxon>
        <taxon>Magnoliopsida</taxon>
        <taxon>eudicotyledons</taxon>
        <taxon>Gunneridae</taxon>
        <taxon>Pentapetalae</taxon>
        <taxon>rosids</taxon>
        <taxon>malvids</taxon>
        <taxon>Sapindales</taxon>
        <taxon>Sapindaceae</taxon>
        <taxon>Hippocastanoideae</taxon>
        <taxon>Acereae</taxon>
        <taxon>Dipteronia</taxon>
    </lineage>
</organism>
<dbReference type="Pfam" id="PF13962">
    <property type="entry name" value="PGG"/>
    <property type="match status" value="1"/>
</dbReference>
<keyword evidence="4" id="KW-1185">Reference proteome</keyword>